<evidence type="ECO:0000313" key="2">
    <source>
        <dbReference type="Proteomes" id="UP000252458"/>
    </source>
</evidence>
<gene>
    <name evidence="1" type="ORF">DPV79_12810</name>
</gene>
<accession>A0A365QXH6</accession>
<protein>
    <recommendedName>
        <fullName evidence="3">HTH OST-type domain-containing protein</fullName>
    </recommendedName>
</protein>
<evidence type="ECO:0000313" key="1">
    <source>
        <dbReference type="EMBL" id="RBB40124.1"/>
    </source>
</evidence>
<comment type="caution">
    <text evidence="1">The sequence shown here is derived from an EMBL/GenBank/DDBJ whole genome shotgun (WGS) entry which is preliminary data.</text>
</comment>
<dbReference type="RefSeq" id="WP_113045565.1">
    <property type="nucleotide sequence ID" value="NZ_QMFZ01000008.1"/>
</dbReference>
<name>A0A365QXH6_9BURK</name>
<sequence>MTFEEYLDLLVQTVTKNMNPGTRSVTAAALGNMLRQASPDVTWKTFGKRTLGELLADTRVRPHLKTFETAKGALAVSPVGESPVGDVPAIEVFNPLRKSVWEAFVLPSPSGRRFMHRVNGLIRSGLEIAPAPADDWVEIVPISTDEQREWARDFLATADGQNVAGAEQTLATEGWHPYAFFQALRGQDENIARMWNRFRSAKVSTRVQEWLTQHSLPVERGFQGAARPRQQEVGDALPSVQSAPVLGGEGLREAILLAISTLPLERLLEIPIPAGVMLSALSQAKTR</sequence>
<proteinExistence type="predicted"/>
<evidence type="ECO:0008006" key="3">
    <source>
        <dbReference type="Google" id="ProtNLM"/>
    </source>
</evidence>
<dbReference type="EMBL" id="QMFZ01000008">
    <property type="protein sequence ID" value="RBB40124.1"/>
    <property type="molecule type" value="Genomic_DNA"/>
</dbReference>
<reference evidence="1 2" key="1">
    <citation type="submission" date="2018-06" db="EMBL/GenBank/DDBJ databases">
        <title>Draft genome sequence of Burkholderia reimsis strain BE51 isolated from a French agricultural soil.</title>
        <authorList>
            <person name="Esmaeel Q."/>
        </authorList>
    </citation>
    <scope>NUCLEOTIDE SEQUENCE [LARGE SCALE GENOMIC DNA]</scope>
    <source>
        <strain evidence="1 2">BE51</strain>
    </source>
</reference>
<keyword evidence="2" id="KW-1185">Reference proteome</keyword>
<organism evidence="1 2">
    <name type="scientific">Burkholderia reimsis</name>
    <dbReference type="NCBI Taxonomy" id="2234132"/>
    <lineage>
        <taxon>Bacteria</taxon>
        <taxon>Pseudomonadati</taxon>
        <taxon>Pseudomonadota</taxon>
        <taxon>Betaproteobacteria</taxon>
        <taxon>Burkholderiales</taxon>
        <taxon>Burkholderiaceae</taxon>
        <taxon>Burkholderia</taxon>
    </lineage>
</organism>
<dbReference type="AlphaFoldDB" id="A0A365QXH6"/>
<dbReference type="Proteomes" id="UP000252458">
    <property type="component" value="Unassembled WGS sequence"/>
</dbReference>